<dbReference type="Proteomes" id="UP001603857">
    <property type="component" value="Unassembled WGS sequence"/>
</dbReference>
<dbReference type="PANTHER" id="PTHR47273:SF4">
    <property type="entry name" value="EXPRESSED PROTEIN"/>
    <property type="match status" value="1"/>
</dbReference>
<dbReference type="Pfam" id="PF01190">
    <property type="entry name" value="Pollen_Ole_e_1"/>
    <property type="match status" value="1"/>
</dbReference>
<protein>
    <recommendedName>
        <fullName evidence="5">Pollen Ole e 1 allergen and extensin family protein</fullName>
    </recommendedName>
</protein>
<evidence type="ECO:0000256" key="2">
    <source>
        <dbReference type="SAM" id="SignalP"/>
    </source>
</evidence>
<dbReference type="EMBL" id="JBGMDY010000005">
    <property type="protein sequence ID" value="KAL2335384.1"/>
    <property type="molecule type" value="Genomic_DNA"/>
</dbReference>
<dbReference type="AlphaFoldDB" id="A0ABD1MHW6"/>
<reference evidence="3 4" key="1">
    <citation type="submission" date="2024-08" db="EMBL/GenBank/DDBJ databases">
        <title>Insights into the chromosomal genome structure of Flemingia macrophylla.</title>
        <authorList>
            <person name="Ding Y."/>
            <person name="Zhao Y."/>
            <person name="Bi W."/>
            <person name="Wu M."/>
            <person name="Zhao G."/>
            <person name="Gong Y."/>
            <person name="Li W."/>
            <person name="Zhang P."/>
        </authorList>
    </citation>
    <scope>NUCLEOTIDE SEQUENCE [LARGE SCALE GENOMIC DNA]</scope>
    <source>
        <strain evidence="3">DYQJB</strain>
        <tissue evidence="3">Leaf</tissue>
    </source>
</reference>
<evidence type="ECO:0008006" key="5">
    <source>
        <dbReference type="Google" id="ProtNLM"/>
    </source>
</evidence>
<evidence type="ECO:0000313" key="4">
    <source>
        <dbReference type="Proteomes" id="UP001603857"/>
    </source>
</evidence>
<name>A0ABD1MHW6_9FABA</name>
<sequence>MNWFLAFLFLSLTYCSVSEASHEKKLPSAVVVGTVYCDTCFQQGLSTKGHLISGASVAVECKAGNSIRSFKKEVKTNELGEFKVQLPFRVMKHAKIINRCTFKIISSNDPQCVVASVATSTSMSLKTRKHGEHIFSAGLFSFRPIKEPNFCDKKQSFSNSKTQSLDKSQYDKNSVTNTFLPTIPFLPPLPQIPLPPLPQIPFLPPLPPLPPIPFLPPLPPNPFLPPNLSPPALPPLRPGQSTTNIP</sequence>
<accession>A0ABD1MHW6</accession>
<organism evidence="3 4">
    <name type="scientific">Flemingia macrophylla</name>
    <dbReference type="NCBI Taxonomy" id="520843"/>
    <lineage>
        <taxon>Eukaryota</taxon>
        <taxon>Viridiplantae</taxon>
        <taxon>Streptophyta</taxon>
        <taxon>Embryophyta</taxon>
        <taxon>Tracheophyta</taxon>
        <taxon>Spermatophyta</taxon>
        <taxon>Magnoliopsida</taxon>
        <taxon>eudicotyledons</taxon>
        <taxon>Gunneridae</taxon>
        <taxon>Pentapetalae</taxon>
        <taxon>rosids</taxon>
        <taxon>fabids</taxon>
        <taxon>Fabales</taxon>
        <taxon>Fabaceae</taxon>
        <taxon>Papilionoideae</taxon>
        <taxon>50 kb inversion clade</taxon>
        <taxon>NPAAA clade</taxon>
        <taxon>indigoferoid/millettioid clade</taxon>
        <taxon>Phaseoleae</taxon>
        <taxon>Flemingia</taxon>
    </lineage>
</organism>
<gene>
    <name evidence="3" type="ORF">Fmac_016597</name>
</gene>
<evidence type="ECO:0000313" key="3">
    <source>
        <dbReference type="EMBL" id="KAL2335384.1"/>
    </source>
</evidence>
<feature type="signal peptide" evidence="2">
    <location>
        <begin position="1"/>
        <end position="20"/>
    </location>
</feature>
<keyword evidence="2" id="KW-0732">Signal</keyword>
<evidence type="ECO:0000256" key="1">
    <source>
        <dbReference type="SAM" id="MobiDB-lite"/>
    </source>
</evidence>
<feature type="compositionally biased region" description="Pro residues" evidence="1">
    <location>
        <begin position="220"/>
        <end position="237"/>
    </location>
</feature>
<keyword evidence="4" id="KW-1185">Reference proteome</keyword>
<feature type="chain" id="PRO_5044787361" description="Pollen Ole e 1 allergen and extensin family protein" evidence="2">
    <location>
        <begin position="21"/>
        <end position="246"/>
    </location>
</feature>
<feature type="region of interest" description="Disordered" evidence="1">
    <location>
        <begin position="220"/>
        <end position="246"/>
    </location>
</feature>
<dbReference type="PANTHER" id="PTHR47273">
    <property type="entry name" value="EXPRESSED PROTEIN"/>
    <property type="match status" value="1"/>
</dbReference>
<proteinExistence type="predicted"/>
<comment type="caution">
    <text evidence="3">The sequence shown here is derived from an EMBL/GenBank/DDBJ whole genome shotgun (WGS) entry which is preliminary data.</text>
</comment>